<dbReference type="NCBIfam" id="TIGR00342">
    <property type="entry name" value="tRNA uracil 4-sulfurtransferase ThiI"/>
    <property type="match status" value="1"/>
</dbReference>
<keyword evidence="9 19" id="KW-0784">Thiamine biosynthesis</keyword>
<evidence type="ECO:0000313" key="21">
    <source>
        <dbReference type="EMBL" id="OLU45304.1"/>
    </source>
</evidence>
<keyword evidence="7 19" id="KW-0067">ATP-binding</keyword>
<feature type="binding site" evidence="19">
    <location>
        <position position="286"/>
    </location>
    <ligand>
        <name>ATP</name>
        <dbReference type="ChEBI" id="CHEBI:30616"/>
    </ligand>
</feature>
<evidence type="ECO:0000256" key="15">
    <source>
        <dbReference type="ARBA" id="ARBA00071867"/>
    </source>
</evidence>
<dbReference type="PANTHER" id="PTHR43209:SF1">
    <property type="entry name" value="TRNA SULFURTRANSFERASE"/>
    <property type="match status" value="1"/>
</dbReference>
<comment type="function">
    <text evidence="12 19">Catalyzes the ATP-dependent transfer of a sulfur to tRNA to produce 4-thiouridine in position 8 of tRNAs, which functions as a near-UV photosensor. Also catalyzes the transfer of sulfur to the sulfur carrier protein ThiS, forming ThiS-thiocarboxylate. This is a step in the synthesis of thiazole, in the thiamine biosynthesis pathway. The sulfur is donated as persulfide by IscS.</text>
</comment>
<dbReference type="EMBL" id="MPKA01000087">
    <property type="protein sequence ID" value="OLU45304.1"/>
    <property type="molecule type" value="Genomic_DNA"/>
</dbReference>
<dbReference type="InterPro" id="IPR050102">
    <property type="entry name" value="tRNA_sulfurtransferase_ThiI"/>
</dbReference>
<feature type="binding site" evidence="19">
    <location>
        <position position="295"/>
    </location>
    <ligand>
        <name>ATP</name>
        <dbReference type="ChEBI" id="CHEBI:30616"/>
    </ligand>
</feature>
<evidence type="ECO:0000259" key="20">
    <source>
        <dbReference type="PROSITE" id="PS51165"/>
    </source>
</evidence>
<name>A0A1U7NL32_9FIRM</name>
<keyword evidence="5 19" id="KW-0808">Transferase</keyword>
<evidence type="ECO:0000256" key="18">
    <source>
        <dbReference type="ARBA" id="ARBA00080570"/>
    </source>
</evidence>
<comment type="caution">
    <text evidence="21">The sequence shown here is derived from an EMBL/GenBank/DDBJ whole genome shotgun (WGS) entry which is preliminary data.</text>
</comment>
<dbReference type="HAMAP" id="MF_00021">
    <property type="entry name" value="ThiI"/>
    <property type="match status" value="1"/>
</dbReference>
<dbReference type="GO" id="GO:0052837">
    <property type="term" value="P:thiazole biosynthetic process"/>
    <property type="evidence" value="ECO:0007669"/>
    <property type="project" value="TreeGrafter"/>
</dbReference>
<feature type="binding site" evidence="19">
    <location>
        <position position="264"/>
    </location>
    <ligand>
        <name>ATP</name>
        <dbReference type="ChEBI" id="CHEBI:30616"/>
    </ligand>
</feature>
<dbReference type="PROSITE" id="PS51165">
    <property type="entry name" value="THUMP"/>
    <property type="match status" value="1"/>
</dbReference>
<dbReference type="FunFam" id="3.40.50.620:FF:000053">
    <property type="entry name" value="Probable tRNA sulfurtransferase"/>
    <property type="match status" value="1"/>
</dbReference>
<evidence type="ECO:0000256" key="5">
    <source>
        <dbReference type="ARBA" id="ARBA00022679"/>
    </source>
</evidence>
<dbReference type="Pfam" id="PF22025">
    <property type="entry name" value="ThiI_fer"/>
    <property type="match status" value="1"/>
</dbReference>
<evidence type="ECO:0000256" key="7">
    <source>
        <dbReference type="ARBA" id="ARBA00022840"/>
    </source>
</evidence>
<dbReference type="RefSeq" id="WP_076341960.1">
    <property type="nucleotide sequence ID" value="NZ_CAPDDE010000044.1"/>
</dbReference>
<evidence type="ECO:0000256" key="16">
    <source>
        <dbReference type="ARBA" id="ARBA00075337"/>
    </source>
</evidence>
<evidence type="ECO:0000256" key="8">
    <source>
        <dbReference type="ARBA" id="ARBA00022884"/>
    </source>
</evidence>
<dbReference type="GO" id="GO:0009228">
    <property type="term" value="P:thiamine biosynthetic process"/>
    <property type="evidence" value="ECO:0007669"/>
    <property type="project" value="UniProtKB-KW"/>
</dbReference>
<dbReference type="GO" id="GO:0005829">
    <property type="term" value="C:cytosol"/>
    <property type="evidence" value="ECO:0007669"/>
    <property type="project" value="TreeGrafter"/>
</dbReference>
<keyword evidence="8 19" id="KW-0694">RNA-binding</keyword>
<evidence type="ECO:0000256" key="4">
    <source>
        <dbReference type="ARBA" id="ARBA00022555"/>
    </source>
</evidence>
<dbReference type="InterPro" id="IPR003720">
    <property type="entry name" value="tRNA_STrfase"/>
</dbReference>
<dbReference type="InterPro" id="IPR054173">
    <property type="entry name" value="ThiI_fer"/>
</dbReference>
<keyword evidence="3 19" id="KW-0963">Cytoplasm</keyword>
<comment type="catalytic activity">
    <reaction evidence="11 19">
        <text>[ThiS sulfur-carrier protein]-C-terminal Gly-Gly-AMP + S-sulfanyl-L-cysteinyl-[cysteine desulfurase] + AH2 = [ThiS sulfur-carrier protein]-C-terminal-Gly-aminoethanethioate + L-cysteinyl-[cysteine desulfurase] + A + AMP + 2 H(+)</text>
        <dbReference type="Rhea" id="RHEA:43340"/>
        <dbReference type="Rhea" id="RHEA-COMP:12157"/>
        <dbReference type="Rhea" id="RHEA-COMP:12158"/>
        <dbReference type="Rhea" id="RHEA-COMP:12910"/>
        <dbReference type="Rhea" id="RHEA-COMP:19908"/>
        <dbReference type="ChEBI" id="CHEBI:13193"/>
        <dbReference type="ChEBI" id="CHEBI:15378"/>
        <dbReference type="ChEBI" id="CHEBI:17499"/>
        <dbReference type="ChEBI" id="CHEBI:29950"/>
        <dbReference type="ChEBI" id="CHEBI:61963"/>
        <dbReference type="ChEBI" id="CHEBI:90618"/>
        <dbReference type="ChEBI" id="CHEBI:232372"/>
        <dbReference type="ChEBI" id="CHEBI:456215"/>
    </reaction>
</comment>
<dbReference type="STRING" id="1862672.BO225_09190"/>
<dbReference type="SUPFAM" id="SSF143437">
    <property type="entry name" value="THUMP domain-like"/>
    <property type="match status" value="1"/>
</dbReference>
<dbReference type="CDD" id="cd01712">
    <property type="entry name" value="PPase_ThiI"/>
    <property type="match status" value="1"/>
</dbReference>
<evidence type="ECO:0000256" key="13">
    <source>
        <dbReference type="ARBA" id="ARBA00061472"/>
    </source>
</evidence>
<evidence type="ECO:0000256" key="1">
    <source>
        <dbReference type="ARBA" id="ARBA00004496"/>
    </source>
</evidence>
<dbReference type="InterPro" id="IPR014729">
    <property type="entry name" value="Rossmann-like_a/b/a_fold"/>
</dbReference>
<reference evidence="21 22" key="1">
    <citation type="submission" date="2016-11" db="EMBL/GenBank/DDBJ databases">
        <title>Description of two novel members of the family Erysipelotrichaceae: Ileibacterium lipovorans gen. nov., sp. nov. and Dubosiella newyorkensis, gen. nov., sp. nov.</title>
        <authorList>
            <person name="Cox L.M."/>
            <person name="Sohn J."/>
            <person name="Tyrrell K.L."/>
            <person name="Citron D.M."/>
            <person name="Lawson P.A."/>
            <person name="Patel N.B."/>
            <person name="Iizumi T."/>
            <person name="Perez-Perez G.I."/>
            <person name="Goldstein E.J."/>
            <person name="Blaser M.J."/>
        </authorList>
    </citation>
    <scope>NUCLEOTIDE SEQUENCE [LARGE SCALE GENOMIC DNA]</scope>
    <source>
        <strain evidence="21 22">NYU-BL-A4</strain>
    </source>
</reference>
<evidence type="ECO:0000256" key="2">
    <source>
        <dbReference type="ARBA" id="ARBA00004948"/>
    </source>
</evidence>
<evidence type="ECO:0000256" key="19">
    <source>
        <dbReference type="HAMAP-Rule" id="MF_00021"/>
    </source>
</evidence>
<proteinExistence type="inferred from homology"/>
<evidence type="ECO:0000256" key="17">
    <source>
        <dbReference type="ARBA" id="ARBA00077849"/>
    </source>
</evidence>
<feature type="binding site" evidence="19">
    <location>
        <begin position="182"/>
        <end position="183"/>
    </location>
    <ligand>
        <name>ATP</name>
        <dbReference type="ChEBI" id="CHEBI:30616"/>
    </ligand>
</feature>
<sequence length="399" mass="45028">MAYQYDHILIRYGELSLKGKNRNSFIKQLLSNVKKALKGFEGLEYEKSHDRMYIYLHGENADEVCEILKKVFGISSFSLAIKTKPDMDAIIQACKESLDLSHPKTFKVAARRNDKTFPIISDQINRLVATEILKNSDWKVDVKHPDTKIVVEVHADAAYIMTDRIPGAGGYPVGVGGKAIVLLSGGIDSPVASYLMMKRGVHIECIHFAAPPYTSQNAQDKVMELARLISCYQGDILVHVIPFTDLQLAIYQNADESYAITLMRRMMMRVATKMAEKRHAQAIATGESIGQVASQTLESMEAINAVTNKPIIRPVVCMDKVEIIDLSKKIHTYDTSILPYEDCCTIFTPKNPITKPKIERCLRYEARFDYEKLVDRCVEDAVSIWVHPTTDQSEEEDLF</sequence>
<dbReference type="SMART" id="SM00981">
    <property type="entry name" value="THUMP"/>
    <property type="match status" value="1"/>
</dbReference>
<keyword evidence="22" id="KW-1185">Reference proteome</keyword>
<evidence type="ECO:0000313" key="22">
    <source>
        <dbReference type="Proteomes" id="UP000186705"/>
    </source>
</evidence>
<organism evidence="21 22">
    <name type="scientific">Dubosiella newyorkensis</name>
    <dbReference type="NCBI Taxonomy" id="1862672"/>
    <lineage>
        <taxon>Bacteria</taxon>
        <taxon>Bacillati</taxon>
        <taxon>Bacillota</taxon>
        <taxon>Erysipelotrichia</taxon>
        <taxon>Erysipelotrichales</taxon>
        <taxon>Erysipelotrichaceae</taxon>
        <taxon>Dubosiella</taxon>
    </lineage>
</organism>
<dbReference type="GO" id="GO:0140741">
    <property type="term" value="F:tRNA-uracil-4 sulfurtransferase activity"/>
    <property type="evidence" value="ECO:0007669"/>
    <property type="project" value="UniProtKB-EC"/>
</dbReference>
<dbReference type="GO" id="GO:0009229">
    <property type="term" value="P:thiamine diphosphate biosynthetic process"/>
    <property type="evidence" value="ECO:0007669"/>
    <property type="project" value="UniProtKB-UniRule"/>
</dbReference>
<evidence type="ECO:0000256" key="12">
    <source>
        <dbReference type="ARBA" id="ARBA00058382"/>
    </source>
</evidence>
<comment type="catalytic activity">
    <reaction evidence="10 19">
        <text>[ThiI sulfur-carrier protein]-S-sulfanyl-L-cysteine + a uridine in tRNA + 2 reduced [2Fe-2S]-[ferredoxin] + ATP + H(+) = [ThiI sulfur-carrier protein]-L-cysteine + a 4-thiouridine in tRNA + 2 oxidized [2Fe-2S]-[ferredoxin] + AMP + diphosphate</text>
        <dbReference type="Rhea" id="RHEA:24176"/>
        <dbReference type="Rhea" id="RHEA-COMP:10000"/>
        <dbReference type="Rhea" id="RHEA-COMP:10001"/>
        <dbReference type="Rhea" id="RHEA-COMP:13337"/>
        <dbReference type="Rhea" id="RHEA-COMP:13338"/>
        <dbReference type="Rhea" id="RHEA-COMP:13339"/>
        <dbReference type="Rhea" id="RHEA-COMP:13340"/>
        <dbReference type="ChEBI" id="CHEBI:15378"/>
        <dbReference type="ChEBI" id="CHEBI:29950"/>
        <dbReference type="ChEBI" id="CHEBI:30616"/>
        <dbReference type="ChEBI" id="CHEBI:33019"/>
        <dbReference type="ChEBI" id="CHEBI:33737"/>
        <dbReference type="ChEBI" id="CHEBI:33738"/>
        <dbReference type="ChEBI" id="CHEBI:61963"/>
        <dbReference type="ChEBI" id="CHEBI:65315"/>
        <dbReference type="ChEBI" id="CHEBI:136798"/>
        <dbReference type="ChEBI" id="CHEBI:456215"/>
        <dbReference type="EC" id="2.8.1.4"/>
    </reaction>
</comment>
<dbReference type="PANTHER" id="PTHR43209">
    <property type="entry name" value="TRNA SULFURTRANSFERASE"/>
    <property type="match status" value="1"/>
</dbReference>
<dbReference type="InterPro" id="IPR004114">
    <property type="entry name" value="THUMP_dom"/>
</dbReference>
<evidence type="ECO:0000256" key="3">
    <source>
        <dbReference type="ARBA" id="ARBA00022490"/>
    </source>
</evidence>
<keyword evidence="4 19" id="KW-0820">tRNA-binding</keyword>
<comment type="subcellular location">
    <subcellularLocation>
        <location evidence="1 19">Cytoplasm</location>
    </subcellularLocation>
</comment>
<dbReference type="AlphaFoldDB" id="A0A1U7NL32"/>
<keyword evidence="6 19" id="KW-0547">Nucleotide-binding</keyword>
<evidence type="ECO:0000256" key="11">
    <source>
        <dbReference type="ARBA" id="ARBA00052330"/>
    </source>
</evidence>
<evidence type="ECO:0000256" key="14">
    <source>
        <dbReference type="ARBA" id="ARBA00066827"/>
    </source>
</evidence>
<evidence type="ECO:0000256" key="6">
    <source>
        <dbReference type="ARBA" id="ARBA00022741"/>
    </source>
</evidence>
<dbReference type="OrthoDB" id="9773948at2"/>
<feature type="domain" description="THUMP" evidence="20">
    <location>
        <begin position="62"/>
        <end position="164"/>
    </location>
</feature>
<dbReference type="Gene3D" id="3.30.2130.30">
    <property type="match status" value="1"/>
</dbReference>
<protein>
    <recommendedName>
        <fullName evidence="15 19">Probable tRNA sulfurtransferase</fullName>
        <ecNumber evidence="14 19">2.8.1.4</ecNumber>
    </recommendedName>
    <alternativeName>
        <fullName evidence="16 19">Sulfur carrier protein ThiS sulfurtransferase</fullName>
    </alternativeName>
    <alternativeName>
        <fullName evidence="17 19">Thiamine biosynthesis protein ThiI</fullName>
    </alternativeName>
    <alternativeName>
        <fullName evidence="18 19">tRNA 4-thiouridine synthase</fullName>
    </alternativeName>
</protein>
<dbReference type="GO" id="GO:0002937">
    <property type="term" value="P:tRNA 4-thiouridine biosynthesis"/>
    <property type="evidence" value="ECO:0007669"/>
    <property type="project" value="TreeGrafter"/>
</dbReference>
<dbReference type="UniPathway" id="UPA00060"/>
<dbReference type="CDD" id="cd11716">
    <property type="entry name" value="THUMP_ThiI"/>
    <property type="match status" value="1"/>
</dbReference>
<comment type="similarity">
    <text evidence="13 19">Belongs to the ThiI family.</text>
</comment>
<dbReference type="GeneID" id="78276113"/>
<dbReference type="Pfam" id="PF02568">
    <property type="entry name" value="ThiI"/>
    <property type="match status" value="1"/>
</dbReference>
<dbReference type="InterPro" id="IPR020536">
    <property type="entry name" value="ThiI_AANH"/>
</dbReference>
<accession>A0A1U7NL32</accession>
<dbReference type="Pfam" id="PF02926">
    <property type="entry name" value="THUMP"/>
    <property type="match status" value="1"/>
</dbReference>
<evidence type="ECO:0000256" key="9">
    <source>
        <dbReference type="ARBA" id="ARBA00022977"/>
    </source>
</evidence>
<dbReference type="GO" id="GO:0000049">
    <property type="term" value="F:tRNA binding"/>
    <property type="evidence" value="ECO:0007669"/>
    <property type="project" value="UniProtKB-UniRule"/>
</dbReference>
<dbReference type="InterPro" id="IPR049961">
    <property type="entry name" value="ThiI_N"/>
</dbReference>
<dbReference type="Proteomes" id="UP000186705">
    <property type="component" value="Unassembled WGS sequence"/>
</dbReference>
<dbReference type="SUPFAM" id="SSF52402">
    <property type="entry name" value="Adenine nucleotide alpha hydrolases-like"/>
    <property type="match status" value="1"/>
</dbReference>
<feature type="binding site" evidence="19">
    <location>
        <begin position="207"/>
        <end position="208"/>
    </location>
    <ligand>
        <name>ATP</name>
        <dbReference type="ChEBI" id="CHEBI:30616"/>
    </ligand>
</feature>
<dbReference type="Gene3D" id="3.40.50.620">
    <property type="entry name" value="HUPs"/>
    <property type="match status" value="1"/>
</dbReference>
<dbReference type="InterPro" id="IPR049962">
    <property type="entry name" value="THUMP_ThiI"/>
</dbReference>
<evidence type="ECO:0000256" key="10">
    <source>
        <dbReference type="ARBA" id="ARBA00050570"/>
    </source>
</evidence>
<dbReference type="EC" id="2.8.1.4" evidence="14 19"/>
<comment type="pathway">
    <text evidence="2 19">Cofactor biosynthesis; thiamine diphosphate biosynthesis.</text>
</comment>
<dbReference type="GO" id="GO:0005524">
    <property type="term" value="F:ATP binding"/>
    <property type="evidence" value="ECO:0007669"/>
    <property type="project" value="UniProtKB-UniRule"/>
</dbReference>
<dbReference type="GO" id="GO:0004810">
    <property type="term" value="F:CCA tRNA nucleotidyltransferase activity"/>
    <property type="evidence" value="ECO:0007669"/>
    <property type="project" value="InterPro"/>
</dbReference>
<gene>
    <name evidence="19" type="primary">thiI</name>
    <name evidence="21" type="ORF">BO225_09190</name>
</gene>